<evidence type="ECO:0000313" key="2">
    <source>
        <dbReference type="EMBL" id="AHA52497.1"/>
    </source>
</evidence>
<evidence type="ECO:0000256" key="1">
    <source>
        <dbReference type="SAM" id="Phobius"/>
    </source>
</evidence>
<feature type="transmembrane region" description="Helical" evidence="1">
    <location>
        <begin position="60"/>
        <end position="80"/>
    </location>
</feature>
<sequence length="181" mass="22206">MLYNQYFIYFLLDFMLIFIMILPSNLFKFHPFNLCLFLIIYVILVCIKMNYLIANFWYSYILFLIMIGGVMVLFMYFTSISSNEEFFFNYKYILYWLLKMFFFFIVCLCSMFYIFKFSLSVDNYEILSFINSLSEQKFSLKNLYMNVTMDKNFFMMIYLFLTMTCSILICTIFKIPMRQMN</sequence>
<accession>A0A0A6ZLR4</accession>
<dbReference type="EMBL" id="KF385870">
    <property type="protein sequence ID" value="AHA52497.1"/>
    <property type="molecule type" value="Genomic_DNA"/>
</dbReference>
<organism evidence="2">
    <name type="scientific">Cardiochiles fuscipennis</name>
    <dbReference type="NCBI Taxonomy" id="69312"/>
    <lineage>
        <taxon>Eukaryota</taxon>
        <taxon>Metazoa</taxon>
        <taxon>Ecdysozoa</taxon>
        <taxon>Arthropoda</taxon>
        <taxon>Hexapoda</taxon>
        <taxon>Insecta</taxon>
        <taxon>Pterygota</taxon>
        <taxon>Neoptera</taxon>
        <taxon>Endopterygota</taxon>
        <taxon>Hymenoptera</taxon>
        <taxon>Apocrita</taxon>
        <taxon>Ichneumonoidea</taxon>
        <taxon>Braconidae</taxon>
        <taxon>Cardiochilinae</taxon>
        <taxon>Cardiochiles</taxon>
    </lineage>
</organism>
<keyword evidence="1" id="KW-0812">Transmembrane</keyword>
<gene>
    <name evidence="2" type="primary">ND6</name>
</gene>
<name>A0A0A6ZLR4_9HYME</name>
<feature type="transmembrane region" description="Helical" evidence="1">
    <location>
        <begin position="6"/>
        <end position="27"/>
    </location>
</feature>
<reference evidence="2" key="1">
    <citation type="submission" date="2013-07" db="EMBL/GenBank/DDBJ databases">
        <title>The comparative mitochondrial genomes from Braconidae subfamilies and the phylogeny of the Hymenoptera.</title>
        <authorList>
            <person name="Li Q."/>
            <person name="Wei S.J."/>
            <person name="Chen X.X."/>
        </authorList>
    </citation>
    <scope>NUCLEOTIDE SEQUENCE</scope>
</reference>
<keyword evidence="1" id="KW-0472">Membrane</keyword>
<proteinExistence type="predicted"/>
<feature type="transmembrane region" description="Helical" evidence="1">
    <location>
        <begin position="34"/>
        <end position="54"/>
    </location>
</feature>
<geneLocation type="mitochondrion" evidence="2"/>
<feature type="transmembrane region" description="Helical" evidence="1">
    <location>
        <begin position="153"/>
        <end position="173"/>
    </location>
</feature>
<keyword evidence="2" id="KW-0496">Mitochondrion</keyword>
<dbReference type="AlphaFoldDB" id="A0A0A6ZLR4"/>
<protein>
    <submittedName>
        <fullName evidence="2">NADH dehydrogenase subunit 6</fullName>
    </submittedName>
</protein>
<feature type="transmembrane region" description="Helical" evidence="1">
    <location>
        <begin position="92"/>
        <end position="115"/>
    </location>
</feature>
<keyword evidence="1" id="KW-1133">Transmembrane helix</keyword>